<comment type="subcellular location">
    <subcellularLocation>
        <location evidence="1">Cell inner membrane</location>
    </subcellularLocation>
</comment>
<organism evidence="12 13">
    <name type="scientific">Acinetobacter pragensis</name>
    <dbReference type="NCBI Taxonomy" id="1806892"/>
    <lineage>
        <taxon>Bacteria</taxon>
        <taxon>Pseudomonadati</taxon>
        <taxon>Pseudomonadota</taxon>
        <taxon>Gammaproteobacteria</taxon>
        <taxon>Moraxellales</taxon>
        <taxon>Moraxellaceae</taxon>
        <taxon>Acinetobacter</taxon>
    </lineage>
</organism>
<keyword evidence="7 11" id="KW-0812">Transmembrane</keyword>
<sequence length="247" mass="28108">MSDKPKQMKWLIFAVIIFFIFVMLQVPAAWLISKFYKNNQTLQNVSGNIWRGQADWNKGRLKGSISWKTRPLDLLLLRLGADVEIHSGNTQLQSVAGYGFGKKLIIKSLNGQIAPETLKSLADWQWPSNSIQLKDISLNYSKLQGFSQADGQLEWAGGELLYTFSQRQERMNVPSLIGQLADDQGKLRIDVRDPREQKMMNLQLDSEWMLDVQLTQRLLMNIPSYDGKAGLDTYVISSRQPLLKGGF</sequence>
<evidence type="ECO:0000256" key="9">
    <source>
        <dbReference type="ARBA" id="ARBA00023136"/>
    </source>
</evidence>
<comment type="caution">
    <text evidence="12">The sequence shown here is derived from an EMBL/GenBank/DDBJ whole genome shotgun (WGS) entry which is preliminary data.</text>
</comment>
<dbReference type="EMBL" id="LUAW01000006">
    <property type="protein sequence ID" value="KYQ73376.1"/>
    <property type="molecule type" value="Genomic_DNA"/>
</dbReference>
<keyword evidence="13" id="KW-1185">Reference proteome</keyword>
<dbReference type="Proteomes" id="UP000076276">
    <property type="component" value="Unassembled WGS sequence"/>
</dbReference>
<comment type="similarity">
    <text evidence="2">Belongs to the GSP N family.</text>
</comment>
<evidence type="ECO:0000256" key="11">
    <source>
        <dbReference type="SAM" id="Phobius"/>
    </source>
</evidence>
<dbReference type="AlphaFoldDB" id="A0A151Y5V5"/>
<keyword evidence="4" id="KW-0813">Transport</keyword>
<evidence type="ECO:0000256" key="6">
    <source>
        <dbReference type="ARBA" id="ARBA00022519"/>
    </source>
</evidence>
<evidence type="ECO:0000256" key="8">
    <source>
        <dbReference type="ARBA" id="ARBA00022927"/>
    </source>
</evidence>
<evidence type="ECO:0000256" key="10">
    <source>
        <dbReference type="ARBA" id="ARBA00030772"/>
    </source>
</evidence>
<evidence type="ECO:0000313" key="12">
    <source>
        <dbReference type="EMBL" id="KYQ73376.1"/>
    </source>
</evidence>
<dbReference type="GO" id="GO:0005886">
    <property type="term" value="C:plasma membrane"/>
    <property type="evidence" value="ECO:0007669"/>
    <property type="project" value="UniProtKB-SubCell"/>
</dbReference>
<evidence type="ECO:0000256" key="3">
    <source>
        <dbReference type="ARBA" id="ARBA00021563"/>
    </source>
</evidence>
<dbReference type="RefSeq" id="WP_067665981.1">
    <property type="nucleotide sequence ID" value="NZ_CBCSIK010000003.1"/>
</dbReference>
<proteinExistence type="inferred from homology"/>
<name>A0A151Y5V5_9GAMM</name>
<keyword evidence="6" id="KW-0997">Cell inner membrane</keyword>
<accession>A0A151Y5V5</accession>
<dbReference type="GO" id="GO:0015627">
    <property type="term" value="C:type II protein secretion system complex"/>
    <property type="evidence" value="ECO:0007669"/>
    <property type="project" value="InterPro"/>
</dbReference>
<keyword evidence="8" id="KW-0653">Protein transport</keyword>
<keyword evidence="5" id="KW-1003">Cell membrane</keyword>
<evidence type="ECO:0000256" key="1">
    <source>
        <dbReference type="ARBA" id="ARBA00004533"/>
    </source>
</evidence>
<dbReference type="STRING" id="1806892.AZH43_05900"/>
<keyword evidence="9 11" id="KW-0472">Membrane</keyword>
<dbReference type="InterPro" id="IPR022792">
    <property type="entry name" value="T2SS_protein-GspN"/>
</dbReference>
<keyword evidence="11" id="KW-1133">Transmembrane helix</keyword>
<evidence type="ECO:0000256" key="7">
    <source>
        <dbReference type="ARBA" id="ARBA00022692"/>
    </source>
</evidence>
<evidence type="ECO:0000256" key="5">
    <source>
        <dbReference type="ARBA" id="ARBA00022475"/>
    </source>
</evidence>
<gene>
    <name evidence="12" type="ORF">AZH43_05900</name>
</gene>
<dbReference type="GO" id="GO:0015628">
    <property type="term" value="P:protein secretion by the type II secretion system"/>
    <property type="evidence" value="ECO:0007669"/>
    <property type="project" value="InterPro"/>
</dbReference>
<evidence type="ECO:0000256" key="2">
    <source>
        <dbReference type="ARBA" id="ARBA00007208"/>
    </source>
</evidence>
<dbReference type="OrthoDB" id="6706905at2"/>
<evidence type="ECO:0000256" key="4">
    <source>
        <dbReference type="ARBA" id="ARBA00022448"/>
    </source>
</evidence>
<evidence type="ECO:0000313" key="13">
    <source>
        <dbReference type="Proteomes" id="UP000076276"/>
    </source>
</evidence>
<dbReference type="Pfam" id="PF01203">
    <property type="entry name" value="T2SSN"/>
    <property type="match status" value="1"/>
</dbReference>
<feature type="transmembrane region" description="Helical" evidence="11">
    <location>
        <begin position="12"/>
        <end position="32"/>
    </location>
</feature>
<reference evidence="12 13" key="1">
    <citation type="submission" date="2016-03" db="EMBL/GenBank/DDBJ databases">
        <title>Acinetobacter genomospecies 28 strain ANC 4149.</title>
        <authorList>
            <person name="Radolfova-Krizova L."/>
            <person name="Nemec A."/>
        </authorList>
    </citation>
    <scope>NUCLEOTIDE SEQUENCE [LARGE SCALE GENOMIC DNA]</scope>
    <source>
        <strain evidence="12 13">ANC 4149</strain>
    </source>
</reference>
<protein>
    <recommendedName>
        <fullName evidence="3">Type II secretion system protein N</fullName>
    </recommendedName>
    <alternativeName>
        <fullName evidence="10">General secretion pathway protein N</fullName>
    </alternativeName>
</protein>